<protein>
    <recommendedName>
        <fullName evidence="4">Type I secretion protein</fullName>
    </recommendedName>
</protein>
<dbReference type="EMBL" id="FZON01000013">
    <property type="protein sequence ID" value="SNS38354.1"/>
    <property type="molecule type" value="Genomic_DNA"/>
</dbReference>
<dbReference type="InterPro" id="IPR036514">
    <property type="entry name" value="SGNH_hydro_sf"/>
</dbReference>
<gene>
    <name evidence="2" type="ORF">SAMN04488078_10135</name>
</gene>
<dbReference type="GO" id="GO:0005509">
    <property type="term" value="F:calcium ion binding"/>
    <property type="evidence" value="ECO:0007669"/>
    <property type="project" value="InterPro"/>
</dbReference>
<dbReference type="AlphaFoldDB" id="A0A239E3A5"/>
<evidence type="ECO:0000313" key="3">
    <source>
        <dbReference type="Proteomes" id="UP000198440"/>
    </source>
</evidence>
<keyword evidence="1" id="KW-0732">Signal</keyword>
<dbReference type="Pfam" id="PF00353">
    <property type="entry name" value="HemolysinCabind"/>
    <property type="match status" value="1"/>
</dbReference>
<sequence>MKRILTALVALWASVGVAAGRDEARVYVFGNSLVHHLSETSDLTNVPHWLNEMAKADGRTLALDGQWGFLRNFADGLPPTANWGFPGVAGAWSPGQGSFRDGRFDAVIVTPANFIQYQLPDVPYDGENPTGESPLGALQRLFDWVGANSPGTRLFIYEGWSTMDGIAAVFPPNAQETQAFHAYNVGEYHQWYRDLLNVMKITRPDTQVELIPVASVLAGFLADGGLLENIPPQALYTDSAPHGTPTQYFLAAMATYSWIFDAPPPADFTPPATLHPDVVENYDALAKAIWQSVPPREARAPEADPETPVALALPERQPVSLPPSGIRPDGIPALAMGLNGISDWSTQHPFLDLMKSSRGWVGNIGDTWGAVRTEELRERGDLDENDWPLRMPEGVDALETVILTNQPTGAESLRGDYVLTYDGNARVKLVGRAKRVRRENGRITFSYEPGEGLVALSITGIDTKDPIRNIVILRKEHQALYQAGALFNPAFLAQIEDMRVLRFMDWMITNGSPVTGWDARPTMETANWSEWGVPVEVMVRLANVVGADPWFNMPHLVDDAYIRQFAEVVERDLDPRLKAYVEFSNEVWNLGFPQATWVRQQADARWGATGEGWTQFYGLRSAQIMDIWTEVFGQGSDRLVRVVSTHTGWPGLEEQILQAPLAFLELGRMPVDSFDAYAVTGYFGYEIGGTEMAQRMDGWLDTAEKMARDAGEAEGLQRVALREYVRERRFDGAIAPVAQALAEGSVRQIVKEVFPYHAGVARKNNLRLIMYEGGTHLVGHGARVNDERLTDFFNAFSYTPEMAKLYEQLLAGWVDAGGVLFNAFVDVAPATMWGSWGAKRYLEDENPRWDMLMAFNASGPNGWEKRDVQAFANGARVLDGAGRVEGTPQEDYIVTGDGDDVLVSGGGADVLAGGPGRDVAVLPGARDAYQITQDSDRLVAVGPDGPVRMIAIEALVFQDAPEVEVPVAGL</sequence>
<proteinExistence type="predicted"/>
<feature type="signal peptide" evidence="1">
    <location>
        <begin position="1"/>
        <end position="18"/>
    </location>
</feature>
<dbReference type="Proteomes" id="UP000198440">
    <property type="component" value="Unassembled WGS sequence"/>
</dbReference>
<dbReference type="OrthoDB" id="7783360at2"/>
<name>A0A239E3A5_9RHOB</name>
<evidence type="ECO:0000256" key="1">
    <source>
        <dbReference type="SAM" id="SignalP"/>
    </source>
</evidence>
<dbReference type="InterPro" id="IPR018511">
    <property type="entry name" value="Hemolysin-typ_Ca-bd_CS"/>
</dbReference>
<evidence type="ECO:0008006" key="4">
    <source>
        <dbReference type="Google" id="ProtNLM"/>
    </source>
</evidence>
<accession>A0A239E3A5</accession>
<dbReference type="Gene3D" id="2.150.10.10">
    <property type="entry name" value="Serralysin-like metalloprotease, C-terminal"/>
    <property type="match status" value="1"/>
</dbReference>
<dbReference type="InterPro" id="IPR001343">
    <property type="entry name" value="Hemolysn_Ca-bd"/>
</dbReference>
<dbReference type="SUPFAM" id="SSF51120">
    <property type="entry name" value="beta-Roll"/>
    <property type="match status" value="1"/>
</dbReference>
<dbReference type="PROSITE" id="PS00330">
    <property type="entry name" value="HEMOLYSIN_CALCIUM"/>
    <property type="match status" value="1"/>
</dbReference>
<dbReference type="RefSeq" id="WP_089277512.1">
    <property type="nucleotide sequence ID" value="NZ_FZON01000013.1"/>
</dbReference>
<dbReference type="InterPro" id="IPR011049">
    <property type="entry name" value="Serralysin-like_metalloprot_C"/>
</dbReference>
<reference evidence="2 3" key="1">
    <citation type="submission" date="2017-06" db="EMBL/GenBank/DDBJ databases">
        <authorList>
            <person name="Kim H.J."/>
            <person name="Triplett B.A."/>
        </authorList>
    </citation>
    <scope>NUCLEOTIDE SEQUENCE [LARGE SCALE GENOMIC DNA]</scope>
    <source>
        <strain evidence="2 3">DSM 11445</strain>
    </source>
</reference>
<organism evidence="2 3">
    <name type="scientific">Antarctobacter heliothermus</name>
    <dbReference type="NCBI Taxonomy" id="74033"/>
    <lineage>
        <taxon>Bacteria</taxon>
        <taxon>Pseudomonadati</taxon>
        <taxon>Pseudomonadota</taxon>
        <taxon>Alphaproteobacteria</taxon>
        <taxon>Rhodobacterales</taxon>
        <taxon>Roseobacteraceae</taxon>
        <taxon>Antarctobacter</taxon>
    </lineage>
</organism>
<feature type="chain" id="PRO_5012986413" description="Type I secretion protein" evidence="1">
    <location>
        <begin position="19"/>
        <end position="970"/>
    </location>
</feature>
<dbReference type="Gene3D" id="3.40.50.1110">
    <property type="entry name" value="SGNH hydrolase"/>
    <property type="match status" value="1"/>
</dbReference>
<evidence type="ECO:0000313" key="2">
    <source>
        <dbReference type="EMBL" id="SNS38354.1"/>
    </source>
</evidence>
<dbReference type="GO" id="GO:0016788">
    <property type="term" value="F:hydrolase activity, acting on ester bonds"/>
    <property type="evidence" value="ECO:0007669"/>
    <property type="project" value="UniProtKB-ARBA"/>
</dbReference>